<name>A0A3M0LA29_HIRRU</name>
<dbReference type="Proteomes" id="UP000269221">
    <property type="component" value="Unassembled WGS sequence"/>
</dbReference>
<feature type="region of interest" description="Disordered" evidence="1">
    <location>
        <begin position="1"/>
        <end position="32"/>
    </location>
</feature>
<evidence type="ECO:0000313" key="3">
    <source>
        <dbReference type="Proteomes" id="UP000269221"/>
    </source>
</evidence>
<accession>A0A3M0LA29</accession>
<dbReference type="AlphaFoldDB" id="A0A3M0LA29"/>
<sequence>MPAVDVSLSPRGGTVKPQSRRASGTSSEAPFSSETATLHRFFQFHIKNQLLQNSSSKQKPREPLSMVRDDEAAEEDQDMSVTDDDIICITASEGIPIRKAKALEFSRQAS</sequence>
<feature type="region of interest" description="Disordered" evidence="1">
    <location>
        <begin position="52"/>
        <end position="80"/>
    </location>
</feature>
<comment type="caution">
    <text evidence="2">The sequence shown here is derived from an EMBL/GenBank/DDBJ whole genome shotgun (WGS) entry which is preliminary data.</text>
</comment>
<feature type="compositionally biased region" description="Polar residues" evidence="1">
    <location>
        <begin position="16"/>
        <end position="32"/>
    </location>
</feature>
<reference evidence="2 3" key="1">
    <citation type="submission" date="2018-07" db="EMBL/GenBank/DDBJ databases">
        <title>A high quality draft genome assembly of the barn swallow (H. rustica rustica).</title>
        <authorList>
            <person name="Formenti G."/>
            <person name="Chiara M."/>
            <person name="Poveda L."/>
            <person name="Francoijs K.-J."/>
            <person name="Bonisoli-Alquati A."/>
            <person name="Canova L."/>
            <person name="Gianfranceschi L."/>
            <person name="Horner D.S."/>
            <person name="Saino N."/>
        </authorList>
    </citation>
    <scope>NUCLEOTIDE SEQUENCE [LARGE SCALE GENOMIC DNA]</scope>
    <source>
        <strain evidence="2">Chelidonia</strain>
        <tissue evidence="2">Blood</tissue>
    </source>
</reference>
<organism evidence="2 3">
    <name type="scientific">Hirundo rustica rustica</name>
    <dbReference type="NCBI Taxonomy" id="333673"/>
    <lineage>
        <taxon>Eukaryota</taxon>
        <taxon>Metazoa</taxon>
        <taxon>Chordata</taxon>
        <taxon>Craniata</taxon>
        <taxon>Vertebrata</taxon>
        <taxon>Euteleostomi</taxon>
        <taxon>Archelosauria</taxon>
        <taxon>Archosauria</taxon>
        <taxon>Dinosauria</taxon>
        <taxon>Saurischia</taxon>
        <taxon>Theropoda</taxon>
        <taxon>Coelurosauria</taxon>
        <taxon>Aves</taxon>
        <taxon>Neognathae</taxon>
        <taxon>Neoaves</taxon>
        <taxon>Telluraves</taxon>
        <taxon>Australaves</taxon>
        <taxon>Passeriformes</taxon>
        <taxon>Sylvioidea</taxon>
        <taxon>Hirundinidae</taxon>
        <taxon>Hirundo</taxon>
    </lineage>
</organism>
<proteinExistence type="predicted"/>
<evidence type="ECO:0000313" key="2">
    <source>
        <dbReference type="EMBL" id="RMC22163.1"/>
    </source>
</evidence>
<protein>
    <submittedName>
        <fullName evidence="2">Uncharacterized protein</fullName>
    </submittedName>
</protein>
<feature type="compositionally biased region" description="Basic and acidic residues" evidence="1">
    <location>
        <begin position="59"/>
        <end position="70"/>
    </location>
</feature>
<evidence type="ECO:0000256" key="1">
    <source>
        <dbReference type="SAM" id="MobiDB-lite"/>
    </source>
</evidence>
<keyword evidence="3" id="KW-1185">Reference proteome</keyword>
<gene>
    <name evidence="2" type="ORF">DUI87_03036</name>
</gene>
<dbReference type="EMBL" id="QRBI01000093">
    <property type="protein sequence ID" value="RMC22163.1"/>
    <property type="molecule type" value="Genomic_DNA"/>
</dbReference>
<feature type="compositionally biased region" description="Acidic residues" evidence="1">
    <location>
        <begin position="71"/>
        <end position="80"/>
    </location>
</feature>